<dbReference type="Gene3D" id="3.40.50.300">
    <property type="entry name" value="P-loop containing nucleotide triphosphate hydrolases"/>
    <property type="match status" value="2"/>
</dbReference>
<sequence precursor="true">MTFPDTPFPEFALTSPALTPGLMLVHGNQPEMLRDLLVEWMKRYPLAPLENEIILVQSNGIAQWLKLALAADATDSDGNSDAHGDAPGEHGGCGIAAALEISLPARFLWQVYRAVLGRQAVPENSPFDKGRLLWRLMRLLPQVMGAPEYAPLLGFLAADSDRRKRFQLAERLADLFDQYQVYRADWLAAWAAGDDVLIDARGRQTPLAGEQRWQAALWRALLADVDDGVADAIEGGVGGPGEGREGRSSAGRAAVHEAFLARAENWPPGEAPAGLPRRVMVFGISSLPRQSLEVLAALGRWTQVLMCVHNPCQHYWADIVADRELLRRVQARQQRRQGAPVEISEELLHLHAQPLLAAWGKQGRDFIGLLDEHDDERARAHTLSQFLAIEQRIDLFKAFGGKTLLQQLQDDILELRPLQETIELWPAVDPGRDASIRFHIAHSAQREVEILHDQLLAACNADASLRPRDIIVMVPDIDTYAPHIQAVFGLLEASDSRYLPFSVADQGQRHFDPLVNALEKLLDLPQSRLAVSDILDLLDVPALRQRFAIAEDDLPQLHRWIRGANIRWGLHAEQRASLDLPPQADAAAANSWLFGLRRMLLGYAVGADAAAWQEIEPYDEIGGIDAALLGPLLQLFDALDASWRTLREPATVADWCLRLRQLMADFFATDEGGSGSSGDSGDGYTLLQLDTALERWQEACDEAALGEALPLSVVGDYWLSRLDEGGLSQRFFGGVVTFATLMPMRAIPFRRVCLLGMNDGDYPRSRIPMDFDLMVHDYRPGDRSRREDDRYLFLEALLSAREALHVSWVGRSIKDNSLRPPSVLVGQLRDHLAAGWMLAESTAQGKAARASTSPGEALLAALTIEHRLQPFSSDYFPAHPQASRLFTYAQEWRPDAAGGAGTSELASASAGLLPPLLREEPLSLQDLGDFLKQPVRAFFRQRLNVSFERDDPASEDQEPFDLDGLGRWLLQDELIRAQAVAVEQGQDLVAARATRLASMARRGDLPAGGFGEALAEELLAPMDALFSRYQAALARWPQMLDGEEEIRFQALVDGQALELADWLGGIRLDGAGQRGRVVLESSDLVSNNHYRGDRLIRHWVRHLALHVAGGPLTTLVLSKVGDVELPALDPAQAESHLNALLAAWQRGMREPLPLAARTAFDFLKAGPDKARETYEGSSWQPSGERQTDAYLLRAFRDFAALTASGEFKTLAERLLRPLLEAIPAKARGETANGAQAGKAAGASA</sequence>
<evidence type="ECO:0000256" key="9">
    <source>
        <dbReference type="ARBA" id="ARBA00023204"/>
    </source>
</evidence>
<dbReference type="Gene3D" id="1.10.10.160">
    <property type="match status" value="1"/>
</dbReference>
<evidence type="ECO:0000256" key="5">
    <source>
        <dbReference type="ARBA" id="ARBA00022806"/>
    </source>
</evidence>
<comment type="subunit">
    <text evidence="10">Heterotrimer of RecB, RecC and RecD. All subunits contribute to DNA-binding.</text>
</comment>
<comment type="caution">
    <text evidence="12">The sequence shown here is derived from an EMBL/GenBank/DDBJ whole genome shotgun (WGS) entry which is preliminary data.</text>
</comment>
<dbReference type="PIRSF" id="PIRSF000980">
    <property type="entry name" value="RecC"/>
    <property type="match status" value="1"/>
</dbReference>
<comment type="function">
    <text evidence="10">A helicase/nuclease that prepares dsDNA breaks (DSB) for recombinational DNA repair. Binds to DSBs and unwinds DNA via a highly rapid and processive ATP-dependent bidirectional helicase activity. Unwinds dsDNA until it encounters a Chi (crossover hotspot instigator) sequence from the 3' direction. Cuts ssDNA a few nucleotides 3' to the Chi site. The properties and activities of the enzyme are changed at Chi. The Chi-altered holoenzyme produces a long 3'-ssDNA overhang and facilitates RecA-binding to the ssDNA for homologous DNA recombination and repair. Holoenzyme degrades any linearized DNA that is unable to undergo homologous recombination. In the holoenzyme this subunit recognizes the wild-type Chi sequence, and when added to isolated RecB increases its ATP-dependent helicase processivity.</text>
</comment>
<comment type="similarity">
    <text evidence="10">Belongs to the RecC family.</text>
</comment>
<dbReference type="EMBL" id="JEMX01000073">
    <property type="protein sequence ID" value="EXI78370.1"/>
    <property type="molecule type" value="Genomic_DNA"/>
</dbReference>
<dbReference type="GO" id="GO:0000724">
    <property type="term" value="P:double-strand break repair via homologous recombination"/>
    <property type="evidence" value="ECO:0007669"/>
    <property type="project" value="UniProtKB-UniRule"/>
</dbReference>
<dbReference type="PATRIC" id="fig|1454003.3.peg.3140"/>
<proteinExistence type="inferred from homology"/>
<evidence type="ECO:0000259" key="11">
    <source>
        <dbReference type="Pfam" id="PF17946"/>
    </source>
</evidence>
<dbReference type="STRING" id="1454003.AW10_03084"/>
<comment type="miscellaneous">
    <text evidence="10">In the RecBCD complex, RecB has a slow 3'-5' helicase, an exonuclease activity and loads RecA onto ssDNA, RecD has a fast 5'-3' helicase activity, while RecC stimulates the ATPase and processivity of the RecB helicase and contributes to recognition of the Chi site.</text>
</comment>
<dbReference type="AlphaFoldDB" id="A0A011PNB4"/>
<reference evidence="12 13" key="1">
    <citation type="submission" date="2014-02" db="EMBL/GenBank/DDBJ databases">
        <title>Expanding our view of genomic diversity in Candidatus Accumulibacter clades.</title>
        <authorList>
            <person name="Skennerton C.T."/>
            <person name="Barr J.J."/>
            <person name="Slater F.R."/>
            <person name="Bond P.L."/>
            <person name="Tyson G.W."/>
        </authorList>
    </citation>
    <scope>NUCLEOTIDE SEQUENCE [LARGE SCALE GENOMIC DNA]</scope>
    <source>
        <strain evidence="13">BA-92</strain>
    </source>
</reference>
<evidence type="ECO:0000313" key="13">
    <source>
        <dbReference type="Proteomes" id="UP000021816"/>
    </source>
</evidence>
<dbReference type="InterPro" id="IPR027417">
    <property type="entry name" value="P-loop_NTPase"/>
</dbReference>
<dbReference type="InterPro" id="IPR013986">
    <property type="entry name" value="DExx_box_DNA_helicase_dom_sf"/>
</dbReference>
<dbReference type="SUPFAM" id="SSF52540">
    <property type="entry name" value="P-loop containing nucleoside triphosphate hydrolases"/>
    <property type="match status" value="2"/>
</dbReference>
<evidence type="ECO:0000256" key="8">
    <source>
        <dbReference type="ARBA" id="ARBA00023125"/>
    </source>
</evidence>
<keyword evidence="6 10" id="KW-0269">Exonuclease</keyword>
<dbReference type="Gene3D" id="3.40.50.10930">
    <property type="match status" value="1"/>
</dbReference>
<dbReference type="Pfam" id="PF04257">
    <property type="entry name" value="Exonuc_V_gamma"/>
    <property type="match status" value="1"/>
</dbReference>
<dbReference type="NCBIfam" id="TIGR01450">
    <property type="entry name" value="recC"/>
    <property type="match status" value="1"/>
</dbReference>
<dbReference type="GO" id="GO:0003678">
    <property type="term" value="F:DNA helicase activity"/>
    <property type="evidence" value="ECO:0007669"/>
    <property type="project" value="UniProtKB-UniRule"/>
</dbReference>
<dbReference type="GO" id="GO:0003677">
    <property type="term" value="F:DNA binding"/>
    <property type="evidence" value="ECO:0007669"/>
    <property type="project" value="UniProtKB-UniRule"/>
</dbReference>
<evidence type="ECO:0000256" key="4">
    <source>
        <dbReference type="ARBA" id="ARBA00022801"/>
    </source>
</evidence>
<keyword evidence="4 10" id="KW-0378">Hydrolase</keyword>
<evidence type="ECO:0000313" key="12">
    <source>
        <dbReference type="EMBL" id="EXI78370.1"/>
    </source>
</evidence>
<accession>A0A011PNB4</accession>
<dbReference type="SUPFAM" id="SSF52980">
    <property type="entry name" value="Restriction endonuclease-like"/>
    <property type="match status" value="1"/>
</dbReference>
<dbReference type="GO" id="GO:0009338">
    <property type="term" value="C:exodeoxyribonuclease V complex"/>
    <property type="evidence" value="ECO:0007669"/>
    <property type="project" value="InterPro"/>
</dbReference>
<dbReference type="InterPro" id="IPR011335">
    <property type="entry name" value="Restrct_endonuc-II-like"/>
</dbReference>
<dbReference type="GO" id="GO:0008854">
    <property type="term" value="F:exodeoxyribonuclease V activity"/>
    <property type="evidence" value="ECO:0007669"/>
    <property type="project" value="InterPro"/>
</dbReference>
<dbReference type="HAMAP" id="MF_01486">
    <property type="entry name" value="RecC"/>
    <property type="match status" value="1"/>
</dbReference>
<organism evidence="12 13">
    <name type="scientific">Candidatus Accumulibacter appositus</name>
    <dbReference type="NCBI Taxonomy" id="1454003"/>
    <lineage>
        <taxon>Bacteria</taxon>
        <taxon>Pseudomonadati</taxon>
        <taxon>Pseudomonadota</taxon>
        <taxon>Betaproteobacteria</taxon>
        <taxon>Candidatus Accumulibacter</taxon>
    </lineage>
</organism>
<dbReference type="GO" id="GO:0005524">
    <property type="term" value="F:ATP binding"/>
    <property type="evidence" value="ECO:0007669"/>
    <property type="project" value="UniProtKB-UniRule"/>
</dbReference>
<dbReference type="InterPro" id="IPR041500">
    <property type="entry name" value="RecC_C"/>
</dbReference>
<keyword evidence="8 10" id="KW-0238">DNA-binding</keyword>
<protein>
    <recommendedName>
        <fullName evidence="10">RecBCD enzyme subunit RecC</fullName>
    </recommendedName>
    <alternativeName>
        <fullName evidence="10">Exonuclease V subunit RecC</fullName>
        <shortName evidence="10">ExoV subunit RecC</shortName>
    </alternativeName>
    <alternativeName>
        <fullName evidence="10">Helicase/nuclease RecBCD subunit RecC</fullName>
    </alternativeName>
</protein>
<keyword evidence="1 10" id="KW-0540">Nuclease</keyword>
<dbReference type="Pfam" id="PF17946">
    <property type="entry name" value="RecC_C"/>
    <property type="match status" value="1"/>
</dbReference>
<keyword evidence="9 10" id="KW-0234">DNA repair</keyword>
<keyword evidence="7 10" id="KW-0067">ATP-binding</keyword>
<dbReference type="Proteomes" id="UP000021816">
    <property type="component" value="Unassembled WGS sequence"/>
</dbReference>
<feature type="domain" description="RecC C-terminal" evidence="11">
    <location>
        <begin position="920"/>
        <end position="1165"/>
    </location>
</feature>
<keyword evidence="2 10" id="KW-0547">Nucleotide-binding</keyword>
<evidence type="ECO:0000256" key="7">
    <source>
        <dbReference type="ARBA" id="ARBA00022840"/>
    </source>
</evidence>
<keyword evidence="5 10" id="KW-0347">Helicase</keyword>
<gene>
    <name evidence="10 12" type="primary">recC</name>
    <name evidence="12" type="ORF">AW10_03084</name>
</gene>
<dbReference type="PANTHER" id="PTHR30591">
    <property type="entry name" value="RECBCD ENZYME SUBUNIT RECC"/>
    <property type="match status" value="1"/>
</dbReference>
<dbReference type="Gene3D" id="1.10.10.990">
    <property type="match status" value="1"/>
</dbReference>
<dbReference type="PANTHER" id="PTHR30591:SF1">
    <property type="entry name" value="RECBCD ENZYME SUBUNIT RECC"/>
    <property type="match status" value="1"/>
</dbReference>
<evidence type="ECO:0000256" key="2">
    <source>
        <dbReference type="ARBA" id="ARBA00022741"/>
    </source>
</evidence>
<dbReference type="InterPro" id="IPR006697">
    <property type="entry name" value="RecC"/>
</dbReference>
<evidence type="ECO:0000256" key="1">
    <source>
        <dbReference type="ARBA" id="ARBA00022722"/>
    </source>
</evidence>
<evidence type="ECO:0000256" key="10">
    <source>
        <dbReference type="HAMAP-Rule" id="MF_01486"/>
    </source>
</evidence>
<name>A0A011PNB4_9PROT</name>
<evidence type="ECO:0000256" key="3">
    <source>
        <dbReference type="ARBA" id="ARBA00022763"/>
    </source>
</evidence>
<evidence type="ECO:0000256" key="6">
    <source>
        <dbReference type="ARBA" id="ARBA00022839"/>
    </source>
</evidence>
<keyword evidence="3 10" id="KW-0227">DNA damage</keyword>